<organism evidence="1 2">
    <name type="scientific">Aphanizomenon flos-aquae FACHB-1040</name>
    <dbReference type="NCBI Taxonomy" id="2692887"/>
    <lineage>
        <taxon>Bacteria</taxon>
        <taxon>Bacillati</taxon>
        <taxon>Cyanobacteriota</taxon>
        <taxon>Cyanophyceae</taxon>
        <taxon>Nostocales</taxon>
        <taxon>Aphanizomenonaceae</taxon>
        <taxon>Aphanizomenon</taxon>
    </lineage>
</organism>
<evidence type="ECO:0008006" key="3">
    <source>
        <dbReference type="Google" id="ProtNLM"/>
    </source>
</evidence>
<sequence>MNEHELENIEEFDIIEEWGFKEGILGYFEGVEQFIFDKKARIISFKDNELVIGIAPGYKHLIPKLEDYFYDYLRRITDKEEDNYKLTTIDDPQADKFKVELEDRMIEVYQSILNLKEFIEIEENENTKISNHCRTWGKDVEIYEWEKLRFRAPHEIKIAQVLDNKKILFWANSACRFGKSERKNSEPDFLICYEGKWGILEIDSPSTHQYLTKDADRDRMLKQHGIKVMVLPYLLCQI</sequence>
<proteinExistence type="predicted"/>
<evidence type="ECO:0000313" key="2">
    <source>
        <dbReference type="Proteomes" id="UP000606721"/>
    </source>
</evidence>
<reference evidence="1 2" key="1">
    <citation type="journal article" date="2020" name="ISME J.">
        <title>Comparative genomics reveals insights into cyanobacterial evolution and habitat adaptation.</title>
        <authorList>
            <person name="Chen M.Y."/>
            <person name="Teng W.K."/>
            <person name="Zhao L."/>
            <person name="Hu C.X."/>
            <person name="Zhou Y.K."/>
            <person name="Han B.P."/>
            <person name="Song L.R."/>
            <person name="Shu W.S."/>
        </authorList>
    </citation>
    <scope>NUCLEOTIDE SEQUENCE [LARGE SCALE GENOMIC DNA]</scope>
    <source>
        <strain evidence="1 2">FACHB-1040</strain>
    </source>
</reference>
<evidence type="ECO:0000313" key="1">
    <source>
        <dbReference type="EMBL" id="MBD2277759.1"/>
    </source>
</evidence>
<protein>
    <recommendedName>
        <fullName evidence="3">DUF559 domain-containing protein</fullName>
    </recommendedName>
</protein>
<keyword evidence="2" id="KW-1185">Reference proteome</keyword>
<dbReference type="EMBL" id="JACJQT010000009">
    <property type="protein sequence ID" value="MBD2277759.1"/>
    <property type="molecule type" value="Genomic_DNA"/>
</dbReference>
<gene>
    <name evidence="1" type="ORF">H6F99_05325</name>
</gene>
<dbReference type="Proteomes" id="UP000606721">
    <property type="component" value="Unassembled WGS sequence"/>
</dbReference>
<dbReference type="RefSeq" id="WP_190382453.1">
    <property type="nucleotide sequence ID" value="NZ_JACJQT010000009.1"/>
</dbReference>
<comment type="caution">
    <text evidence="1">The sequence shown here is derived from an EMBL/GenBank/DDBJ whole genome shotgun (WGS) entry which is preliminary data.</text>
</comment>
<accession>A0ABR8BWG8</accession>
<name>A0ABR8BWG8_APHFL</name>